<dbReference type="EMBL" id="MLGG01000013">
    <property type="protein sequence ID" value="KAK1459257.1"/>
    <property type="molecule type" value="Genomic_DNA"/>
</dbReference>
<proteinExistence type="predicted"/>
<gene>
    <name evidence="2" type="ORF">CMEL01_02256</name>
</gene>
<protein>
    <submittedName>
        <fullName evidence="2">Uncharacterized protein</fullName>
    </submittedName>
</protein>
<feature type="region of interest" description="Disordered" evidence="1">
    <location>
        <begin position="44"/>
        <end position="73"/>
    </location>
</feature>
<name>A0AAI9UKV8_9PEZI</name>
<evidence type="ECO:0000313" key="2">
    <source>
        <dbReference type="EMBL" id="KAK1459257.1"/>
    </source>
</evidence>
<organism evidence="2 3">
    <name type="scientific">Colletotrichum melonis</name>
    <dbReference type="NCBI Taxonomy" id="1209925"/>
    <lineage>
        <taxon>Eukaryota</taxon>
        <taxon>Fungi</taxon>
        <taxon>Dikarya</taxon>
        <taxon>Ascomycota</taxon>
        <taxon>Pezizomycotina</taxon>
        <taxon>Sordariomycetes</taxon>
        <taxon>Hypocreomycetidae</taxon>
        <taxon>Glomerellales</taxon>
        <taxon>Glomerellaceae</taxon>
        <taxon>Colletotrichum</taxon>
        <taxon>Colletotrichum acutatum species complex</taxon>
    </lineage>
</organism>
<dbReference type="Proteomes" id="UP001239795">
    <property type="component" value="Unassembled WGS sequence"/>
</dbReference>
<dbReference type="AlphaFoldDB" id="A0AAI9UKV8"/>
<accession>A0AAI9UKV8</accession>
<evidence type="ECO:0000313" key="3">
    <source>
        <dbReference type="Proteomes" id="UP001239795"/>
    </source>
</evidence>
<comment type="caution">
    <text evidence="2">The sequence shown here is derived from an EMBL/GenBank/DDBJ whole genome shotgun (WGS) entry which is preliminary data.</text>
</comment>
<evidence type="ECO:0000256" key="1">
    <source>
        <dbReference type="SAM" id="MobiDB-lite"/>
    </source>
</evidence>
<reference evidence="2 3" key="1">
    <citation type="submission" date="2016-10" db="EMBL/GenBank/DDBJ databases">
        <title>The genome sequence of Colletotrichum fioriniae PJ7.</title>
        <authorList>
            <person name="Baroncelli R."/>
        </authorList>
    </citation>
    <scope>NUCLEOTIDE SEQUENCE [LARGE SCALE GENOMIC DNA]</scope>
    <source>
        <strain evidence="2">Col 31</strain>
    </source>
</reference>
<keyword evidence="3" id="KW-1185">Reference proteome</keyword>
<sequence length="73" mass="8071">MAPHGTRYCVPVGVKINIQWLNNTKGLTRQGRCHLKTITTHDSKLTSLVPGSGNRPQAHEPASQTRVRSAHPY</sequence>